<feature type="compositionally biased region" description="Polar residues" evidence="1">
    <location>
        <begin position="11"/>
        <end position="21"/>
    </location>
</feature>
<keyword evidence="2" id="KW-0812">Transmembrane</keyword>
<reference evidence="3" key="1">
    <citation type="submission" date="2017-01" db="EMBL/GenBank/DDBJ databases">
        <title>A deep insight into the sialotranscriptome of adult male and female Cluex tarsalis mosquitoes.</title>
        <authorList>
            <person name="Ribeiro J.M."/>
            <person name="Moreira F."/>
            <person name="Bernard K.A."/>
            <person name="Calvo E."/>
        </authorList>
    </citation>
    <scope>NUCLEOTIDE SEQUENCE</scope>
    <source>
        <strain evidence="3">Kern County</strain>
        <tissue evidence="3">Salivary glands</tissue>
    </source>
</reference>
<evidence type="ECO:0000256" key="2">
    <source>
        <dbReference type="SAM" id="Phobius"/>
    </source>
</evidence>
<evidence type="ECO:0000313" key="3">
    <source>
        <dbReference type="EMBL" id="JAV30591.1"/>
    </source>
</evidence>
<feature type="compositionally biased region" description="Low complexity" evidence="1">
    <location>
        <begin position="26"/>
        <end position="42"/>
    </location>
</feature>
<proteinExistence type="predicted"/>
<keyword evidence="2" id="KW-0472">Membrane</keyword>
<feature type="transmembrane region" description="Helical" evidence="2">
    <location>
        <begin position="69"/>
        <end position="87"/>
    </location>
</feature>
<evidence type="ECO:0000256" key="1">
    <source>
        <dbReference type="SAM" id="MobiDB-lite"/>
    </source>
</evidence>
<name>A0A1Q3FSL1_CULTA</name>
<accession>A0A1Q3FSL1</accession>
<feature type="region of interest" description="Disordered" evidence="1">
    <location>
        <begin position="1"/>
        <end position="53"/>
    </location>
</feature>
<sequence>MPSGGNKKSPAATSRGKSSKSGKAPAGNEASNSTAAATAQNGATGGDEDQNSGFAEYLRSSQGAEMLKLFVVANSIVMFLTVAWPQMKKSYELLMTFFGDEGEDEF</sequence>
<keyword evidence="2" id="KW-1133">Transmembrane helix</keyword>
<protein>
    <submittedName>
        <fullName evidence="3">Uncharacterized protein</fullName>
    </submittedName>
</protein>
<dbReference type="AlphaFoldDB" id="A0A1Q3FSL1"/>
<organism evidence="3">
    <name type="scientific">Culex tarsalis</name>
    <name type="common">Encephalitis mosquito</name>
    <dbReference type="NCBI Taxonomy" id="7177"/>
    <lineage>
        <taxon>Eukaryota</taxon>
        <taxon>Metazoa</taxon>
        <taxon>Ecdysozoa</taxon>
        <taxon>Arthropoda</taxon>
        <taxon>Hexapoda</taxon>
        <taxon>Insecta</taxon>
        <taxon>Pterygota</taxon>
        <taxon>Neoptera</taxon>
        <taxon>Endopterygota</taxon>
        <taxon>Diptera</taxon>
        <taxon>Nematocera</taxon>
        <taxon>Culicoidea</taxon>
        <taxon>Culicidae</taxon>
        <taxon>Culicinae</taxon>
        <taxon>Culicini</taxon>
        <taxon>Culex</taxon>
        <taxon>Culex</taxon>
    </lineage>
</organism>
<dbReference type="EMBL" id="GFDL01004454">
    <property type="protein sequence ID" value="JAV30591.1"/>
    <property type="molecule type" value="Transcribed_RNA"/>
</dbReference>